<gene>
    <name evidence="3" type="ORF">SAMN06265379_110104</name>
</gene>
<proteinExistence type="predicted"/>
<dbReference type="SUPFAM" id="SSF159941">
    <property type="entry name" value="MM3350-like"/>
    <property type="match status" value="1"/>
</dbReference>
<dbReference type="AlphaFoldDB" id="A0A521ERS5"/>
<evidence type="ECO:0000313" key="3">
    <source>
        <dbReference type="EMBL" id="SMO86121.1"/>
    </source>
</evidence>
<dbReference type="Gene3D" id="3.10.290.30">
    <property type="entry name" value="MM3350-like"/>
    <property type="match status" value="1"/>
</dbReference>
<protein>
    <submittedName>
        <fullName evidence="3">PRiA4b ORF-3-like protein</fullName>
    </submittedName>
</protein>
<evidence type="ECO:0000259" key="2">
    <source>
        <dbReference type="Pfam" id="PF07929"/>
    </source>
</evidence>
<accession>A0A521ERS5</accession>
<keyword evidence="4" id="KW-1185">Reference proteome</keyword>
<feature type="region of interest" description="Disordered" evidence="1">
    <location>
        <begin position="117"/>
        <end position="166"/>
    </location>
</feature>
<evidence type="ECO:0000313" key="4">
    <source>
        <dbReference type="Proteomes" id="UP000319040"/>
    </source>
</evidence>
<feature type="domain" description="Plasmid pRiA4b Orf3-like" evidence="2">
    <location>
        <begin position="11"/>
        <end position="131"/>
    </location>
</feature>
<feature type="compositionally biased region" description="Acidic residues" evidence="1">
    <location>
        <begin position="155"/>
        <end position="166"/>
    </location>
</feature>
<name>A0A521ERS5_SACCC</name>
<dbReference type="OrthoDB" id="666725at2"/>
<sequence>MTIRLRIISAEDDDFLREIEISGDATFLELHHFIQKTLNFDPSQMASFFTTDDAWHKDKEITLMDMAIEESDASLIMSETTLKQLLSDKKQRMIYTFDFFNDRNLFIEMDKISHSECPKPKCTQEKGNAPEQLDMSSLLEATMGESSATKKNLPYDDDFGDDDDFNDPLISYTDDLDDY</sequence>
<dbReference type="EMBL" id="FXTB01000010">
    <property type="protein sequence ID" value="SMO86121.1"/>
    <property type="molecule type" value="Genomic_DNA"/>
</dbReference>
<organism evidence="3 4">
    <name type="scientific">Saccharicrinis carchari</name>
    <dbReference type="NCBI Taxonomy" id="1168039"/>
    <lineage>
        <taxon>Bacteria</taxon>
        <taxon>Pseudomonadati</taxon>
        <taxon>Bacteroidota</taxon>
        <taxon>Bacteroidia</taxon>
        <taxon>Marinilabiliales</taxon>
        <taxon>Marinilabiliaceae</taxon>
        <taxon>Saccharicrinis</taxon>
    </lineage>
</organism>
<dbReference type="Proteomes" id="UP000319040">
    <property type="component" value="Unassembled WGS sequence"/>
</dbReference>
<reference evidence="3 4" key="1">
    <citation type="submission" date="2017-05" db="EMBL/GenBank/DDBJ databases">
        <authorList>
            <person name="Varghese N."/>
            <person name="Submissions S."/>
        </authorList>
    </citation>
    <scope>NUCLEOTIDE SEQUENCE [LARGE SCALE GENOMIC DNA]</scope>
    <source>
        <strain evidence="3 4">DSM 27040</strain>
    </source>
</reference>
<dbReference type="InterPro" id="IPR012912">
    <property type="entry name" value="Plasmid_pRiA4b_Orf3-like"/>
</dbReference>
<dbReference type="RefSeq" id="WP_142534412.1">
    <property type="nucleotide sequence ID" value="NZ_FXTB01000010.1"/>
</dbReference>
<evidence type="ECO:0000256" key="1">
    <source>
        <dbReference type="SAM" id="MobiDB-lite"/>
    </source>
</evidence>
<dbReference type="InterPro" id="IPR024047">
    <property type="entry name" value="MM3350-like_sf"/>
</dbReference>
<dbReference type="Pfam" id="PF07929">
    <property type="entry name" value="PRiA4_ORF3"/>
    <property type="match status" value="1"/>
</dbReference>